<protein>
    <submittedName>
        <fullName evidence="9">RagB/SusD family nutrient uptake outer membrane protein</fullName>
    </submittedName>
</protein>
<dbReference type="RefSeq" id="WP_118292460.1">
    <property type="nucleotide sequence ID" value="NZ_CP181423.1"/>
</dbReference>
<dbReference type="EMBL" id="QRKA01000017">
    <property type="protein sequence ID" value="RHH77959.1"/>
    <property type="molecule type" value="Genomic_DNA"/>
</dbReference>
<proteinExistence type="inferred from homology"/>
<dbReference type="SUPFAM" id="SSF48452">
    <property type="entry name" value="TPR-like"/>
    <property type="match status" value="1"/>
</dbReference>
<evidence type="ECO:0000256" key="5">
    <source>
        <dbReference type="ARBA" id="ARBA00023237"/>
    </source>
</evidence>
<evidence type="ECO:0000259" key="7">
    <source>
        <dbReference type="Pfam" id="PF07980"/>
    </source>
</evidence>
<dbReference type="Proteomes" id="UP000283713">
    <property type="component" value="Unassembled WGS sequence"/>
</dbReference>
<evidence type="ECO:0000256" key="3">
    <source>
        <dbReference type="ARBA" id="ARBA00022729"/>
    </source>
</evidence>
<keyword evidence="4" id="KW-0472">Membrane</keyword>
<dbReference type="Gene3D" id="1.25.40.390">
    <property type="match status" value="1"/>
</dbReference>
<dbReference type="GO" id="GO:0009279">
    <property type="term" value="C:cell outer membrane"/>
    <property type="evidence" value="ECO:0007669"/>
    <property type="project" value="UniProtKB-SubCell"/>
</dbReference>
<reference evidence="9 10" key="1">
    <citation type="submission" date="2018-08" db="EMBL/GenBank/DDBJ databases">
        <title>A genome reference for cultivated species of the human gut microbiota.</title>
        <authorList>
            <person name="Zou Y."/>
            <person name="Xue W."/>
            <person name="Luo G."/>
        </authorList>
    </citation>
    <scope>NUCLEOTIDE SEQUENCE [LARGE SCALE GENOMIC DNA]</scope>
    <source>
        <strain evidence="9 10">AM16-6</strain>
    </source>
</reference>
<comment type="caution">
    <text evidence="9">The sequence shown here is derived from an EMBL/GenBank/DDBJ whole genome shotgun (WGS) entry which is preliminary data.</text>
</comment>
<name>A0A414XVQ2_PHOVU</name>
<keyword evidence="3 6" id="KW-0732">Signal</keyword>
<evidence type="ECO:0000256" key="4">
    <source>
        <dbReference type="ARBA" id="ARBA00023136"/>
    </source>
</evidence>
<feature type="signal peptide" evidence="6">
    <location>
        <begin position="1"/>
        <end position="21"/>
    </location>
</feature>
<sequence length="567" mass="64926">MKKLKNILAVVLLAAATFSCSDVLDKGPLDSYSENDVWKSTDLTQAFLYTTLRISTDKLIQNDRWTDNDIILDDGEATAINKDLKDRYYDAGWNVYENIRRCNLVIAKMADAPFTEGERANFIAQAKFFRAMTYFSRARLFGKLMLVKELVDKDEDMTQYGRTATIKDTYDFILQDLKDAASGLRASEPTGMPTKGAAYALLAEAALHGAAYIESGQSEYYEIARQASEDLFALNVYSLDTDYKNMFNDFDHSQNSKEIILAQWKSSDNTIFQNTWMQDLVPNNDNNKNKEGSLPLLVEELAGWPKSFPSVDLVNQYLVVDEDGKAKEWDETSYYQNFLAKGGYVSNAIYKNRDNRFYASIAQDSSNYFKNTITMRKKGNLNWASKAAEIWGTPISGYVYRKGVYEAVRLLNSEPTSYHYVLLRLGRSYLNYAEVMLRQNKVNAAIEYINKTRTVHGGLPELPSGLSAEEAWKEYKRERRIELLHENDRYWSLLRWGKADGLEIVKELNTHQNACMEIAEDGKSFEIIDLPSNISDNNHAFTSRRYLFPVPQSERDVNPSLDQNPEW</sequence>
<evidence type="ECO:0000313" key="10">
    <source>
        <dbReference type="Proteomes" id="UP000283713"/>
    </source>
</evidence>
<dbReference type="AlphaFoldDB" id="A0A414XVQ2"/>
<evidence type="ECO:0000259" key="8">
    <source>
        <dbReference type="Pfam" id="PF14322"/>
    </source>
</evidence>
<evidence type="ECO:0000256" key="6">
    <source>
        <dbReference type="SAM" id="SignalP"/>
    </source>
</evidence>
<dbReference type="PROSITE" id="PS51257">
    <property type="entry name" value="PROKAR_LIPOPROTEIN"/>
    <property type="match status" value="1"/>
</dbReference>
<evidence type="ECO:0000256" key="1">
    <source>
        <dbReference type="ARBA" id="ARBA00004442"/>
    </source>
</evidence>
<feature type="chain" id="PRO_5019288403" evidence="6">
    <location>
        <begin position="22"/>
        <end position="567"/>
    </location>
</feature>
<comment type="similarity">
    <text evidence="2">Belongs to the SusD family.</text>
</comment>
<dbReference type="Pfam" id="PF07980">
    <property type="entry name" value="SusD_RagB"/>
    <property type="match status" value="1"/>
</dbReference>
<feature type="domain" description="SusD-like N-terminal" evidence="8">
    <location>
        <begin position="83"/>
        <end position="204"/>
    </location>
</feature>
<gene>
    <name evidence="9" type="ORF">DW193_12360</name>
</gene>
<accession>A0A414XVQ2</accession>
<dbReference type="InterPro" id="IPR012944">
    <property type="entry name" value="SusD_RagB_dom"/>
</dbReference>
<comment type="subcellular location">
    <subcellularLocation>
        <location evidence="1">Cell outer membrane</location>
    </subcellularLocation>
</comment>
<evidence type="ECO:0000313" key="9">
    <source>
        <dbReference type="EMBL" id="RHH77959.1"/>
    </source>
</evidence>
<dbReference type="Pfam" id="PF14322">
    <property type="entry name" value="SusD-like_3"/>
    <property type="match status" value="1"/>
</dbReference>
<organism evidence="9 10">
    <name type="scientific">Phocaeicola vulgatus</name>
    <name type="common">Bacteroides vulgatus</name>
    <dbReference type="NCBI Taxonomy" id="821"/>
    <lineage>
        <taxon>Bacteria</taxon>
        <taxon>Pseudomonadati</taxon>
        <taxon>Bacteroidota</taxon>
        <taxon>Bacteroidia</taxon>
        <taxon>Bacteroidales</taxon>
        <taxon>Bacteroidaceae</taxon>
        <taxon>Phocaeicola</taxon>
    </lineage>
</organism>
<feature type="domain" description="RagB/SusD" evidence="7">
    <location>
        <begin position="258"/>
        <end position="567"/>
    </location>
</feature>
<dbReference type="InterPro" id="IPR011990">
    <property type="entry name" value="TPR-like_helical_dom_sf"/>
</dbReference>
<evidence type="ECO:0000256" key="2">
    <source>
        <dbReference type="ARBA" id="ARBA00006275"/>
    </source>
</evidence>
<keyword evidence="5" id="KW-0998">Cell outer membrane</keyword>
<dbReference type="InterPro" id="IPR033985">
    <property type="entry name" value="SusD-like_N"/>
</dbReference>